<dbReference type="Proteomes" id="UP001552427">
    <property type="component" value="Unassembled WGS sequence"/>
</dbReference>
<dbReference type="RefSeq" id="WP_364452893.1">
    <property type="nucleotide sequence ID" value="NZ_JBFARM010000006.1"/>
</dbReference>
<evidence type="ECO:0000256" key="4">
    <source>
        <dbReference type="ARBA" id="ARBA00022840"/>
    </source>
</evidence>
<dbReference type="PROSITE" id="PS50011">
    <property type="entry name" value="PROTEIN_KINASE_DOM"/>
    <property type="match status" value="1"/>
</dbReference>
<dbReference type="Gene3D" id="1.10.510.10">
    <property type="entry name" value="Transferase(Phosphotransferase) domain 1"/>
    <property type="match status" value="1"/>
</dbReference>
<feature type="compositionally biased region" description="Basic and acidic residues" evidence="5">
    <location>
        <begin position="405"/>
        <end position="418"/>
    </location>
</feature>
<dbReference type="EMBL" id="JBFARM010000006">
    <property type="protein sequence ID" value="MEV4288291.1"/>
    <property type="molecule type" value="Genomic_DNA"/>
</dbReference>
<dbReference type="PANTHER" id="PTHR43289">
    <property type="entry name" value="MITOGEN-ACTIVATED PROTEIN KINASE KINASE KINASE 20-RELATED"/>
    <property type="match status" value="1"/>
</dbReference>
<evidence type="ECO:0000256" key="2">
    <source>
        <dbReference type="ARBA" id="ARBA00022741"/>
    </source>
</evidence>
<protein>
    <submittedName>
        <fullName evidence="7">Protein kinase</fullName>
    </submittedName>
</protein>
<dbReference type="Pfam" id="PF00069">
    <property type="entry name" value="Pkinase"/>
    <property type="match status" value="1"/>
</dbReference>
<dbReference type="InterPro" id="IPR000719">
    <property type="entry name" value="Prot_kinase_dom"/>
</dbReference>
<name>A0ABV3H6Z1_9ACTN</name>
<feature type="region of interest" description="Disordered" evidence="5">
    <location>
        <begin position="380"/>
        <end position="454"/>
    </location>
</feature>
<evidence type="ECO:0000259" key="6">
    <source>
        <dbReference type="PROSITE" id="PS50011"/>
    </source>
</evidence>
<evidence type="ECO:0000256" key="3">
    <source>
        <dbReference type="ARBA" id="ARBA00022777"/>
    </source>
</evidence>
<feature type="compositionally biased region" description="Gly residues" evidence="5">
    <location>
        <begin position="421"/>
        <end position="441"/>
    </location>
</feature>
<dbReference type="PROSITE" id="PS00108">
    <property type="entry name" value="PROTEIN_KINASE_ST"/>
    <property type="match status" value="1"/>
</dbReference>
<dbReference type="CDD" id="cd14014">
    <property type="entry name" value="STKc_PknB_like"/>
    <property type="match status" value="1"/>
</dbReference>
<dbReference type="InterPro" id="IPR015943">
    <property type="entry name" value="WD40/YVTN_repeat-like_dom_sf"/>
</dbReference>
<sequence length="861" mass="86262">MPQIRPLRPGDPERVAGWRFVGVLGSGGQGTVYKAVGGDGREVAVKLLHSHLIGDDAITRGFLREVEAARRVAAFCTAAVLDVGTADERPYIVSEYVAGDTLHQVVRSEGPRTGGTLDRLAISTLTALAAIHQAGIVHRDFKPGNVLIGPEGPIVIDFGIAKALDATTMASGVVGTPTYMSPEQFEGQRVGPASDMFSWAGTMVFAATGRPAYAGATVPAILNAVLSGSPDLGGVPERLAEVLRPCFARDPAARPSPTELMKRLMTHRGPAVPSPLPGSTPDHPATPTGPSAAPTPGTTGQDTPLAGHAALPGAAGPSGMPSGNASGPVAGPGMQSPGYAAMSDAAGPSGMPSGHAAGPGAPPPGYAAMPAAAGPGGGGGVPVPNPVVPWPGAGGAGRGGGRPVAEGHRSSGGRREQGTVEGRGSGGRGRGLQGPYHGGMPGPETSPGGARKGVSRRAVLSAGAAALATAAVSAFVALRPDGGAAGHDGTLNQPPVPDTGATGMPSPAGSPTPSSTQPSLQTPTQTPAATPVAAEPFGTLIGEPAALPAGTGAPSAVMEARGPFVALGGGNGSVVAWDVTAGPARRLGDGGAATTALAYGNSRGEPVIASGHADGRMRLWRPSGESLASHKAPDPIIAMTVTAAGQVVAVSQKYDSLRDLRGVVRLWDVTTGKQIGPTSTEHFQGVNGLAFGRLGDADVLVTGDGANRIRVRPLSTGVVSSTFKTGEIGGVELLACDELKGRPVLVSTHQDATLRVYDLKSGKRRKKWDFSDRSPDDRGAAALVTGALGGMPVAVVAHTPSGGDAFVRVWSLADGEIVGEFGSGEGGGIRALALTEQAVNRPVVATLGADRRLRLWSLGTG</sequence>
<dbReference type="InterPro" id="IPR011009">
    <property type="entry name" value="Kinase-like_dom_sf"/>
</dbReference>
<proteinExistence type="predicted"/>
<dbReference type="GO" id="GO:0016301">
    <property type="term" value="F:kinase activity"/>
    <property type="evidence" value="ECO:0007669"/>
    <property type="project" value="UniProtKB-KW"/>
</dbReference>
<feature type="compositionally biased region" description="Low complexity" evidence="5">
    <location>
        <begin position="345"/>
        <end position="359"/>
    </location>
</feature>
<evidence type="ECO:0000256" key="5">
    <source>
        <dbReference type="SAM" id="MobiDB-lite"/>
    </source>
</evidence>
<feature type="region of interest" description="Disordered" evidence="5">
    <location>
        <begin position="268"/>
        <end position="359"/>
    </location>
</feature>
<feature type="domain" description="Protein kinase" evidence="6">
    <location>
        <begin position="18"/>
        <end position="272"/>
    </location>
</feature>
<feature type="region of interest" description="Disordered" evidence="5">
    <location>
        <begin position="485"/>
        <end position="530"/>
    </location>
</feature>
<dbReference type="Gene3D" id="3.30.200.20">
    <property type="entry name" value="Phosphorylase Kinase, domain 1"/>
    <property type="match status" value="1"/>
</dbReference>
<comment type="caution">
    <text evidence="7">The sequence shown here is derived from an EMBL/GenBank/DDBJ whole genome shotgun (WGS) entry which is preliminary data.</text>
</comment>
<feature type="compositionally biased region" description="Low complexity" evidence="5">
    <location>
        <begin position="505"/>
        <end position="530"/>
    </location>
</feature>
<keyword evidence="1" id="KW-0808">Transferase</keyword>
<dbReference type="SUPFAM" id="SSF50998">
    <property type="entry name" value="Quinoprotein alcohol dehydrogenase-like"/>
    <property type="match status" value="1"/>
</dbReference>
<dbReference type="InterPro" id="IPR001680">
    <property type="entry name" value="WD40_rpt"/>
</dbReference>
<feature type="compositionally biased region" description="Gly residues" evidence="5">
    <location>
        <begin position="392"/>
        <end position="402"/>
    </location>
</feature>
<dbReference type="InterPro" id="IPR011047">
    <property type="entry name" value="Quinoprotein_ADH-like_sf"/>
</dbReference>
<gene>
    <name evidence="7" type="ORF">AB0K40_22480</name>
</gene>
<keyword evidence="4" id="KW-0067">ATP-binding</keyword>
<feature type="compositionally biased region" description="Low complexity" evidence="5">
    <location>
        <begin position="285"/>
        <end position="328"/>
    </location>
</feature>
<organism evidence="7 8">
    <name type="scientific">Nonomuraea bangladeshensis</name>
    <dbReference type="NCBI Taxonomy" id="404385"/>
    <lineage>
        <taxon>Bacteria</taxon>
        <taxon>Bacillati</taxon>
        <taxon>Actinomycetota</taxon>
        <taxon>Actinomycetes</taxon>
        <taxon>Streptosporangiales</taxon>
        <taxon>Streptosporangiaceae</taxon>
        <taxon>Nonomuraea</taxon>
    </lineage>
</organism>
<accession>A0ABV3H6Z1</accession>
<dbReference type="SUPFAM" id="SSF56112">
    <property type="entry name" value="Protein kinase-like (PK-like)"/>
    <property type="match status" value="1"/>
</dbReference>
<evidence type="ECO:0000256" key="1">
    <source>
        <dbReference type="ARBA" id="ARBA00022679"/>
    </source>
</evidence>
<evidence type="ECO:0000313" key="8">
    <source>
        <dbReference type="Proteomes" id="UP001552427"/>
    </source>
</evidence>
<dbReference type="PANTHER" id="PTHR43289:SF34">
    <property type="entry name" value="SERINE_THREONINE-PROTEIN KINASE YBDM-RELATED"/>
    <property type="match status" value="1"/>
</dbReference>
<reference evidence="7 8" key="1">
    <citation type="submission" date="2024-06" db="EMBL/GenBank/DDBJ databases">
        <title>The Natural Products Discovery Center: Release of the First 8490 Sequenced Strains for Exploring Actinobacteria Biosynthetic Diversity.</title>
        <authorList>
            <person name="Kalkreuter E."/>
            <person name="Kautsar S.A."/>
            <person name="Yang D."/>
            <person name="Bader C.D."/>
            <person name="Teijaro C.N."/>
            <person name="Fluegel L."/>
            <person name="Davis C.M."/>
            <person name="Simpson J.R."/>
            <person name="Lauterbach L."/>
            <person name="Steele A.D."/>
            <person name="Gui C."/>
            <person name="Meng S."/>
            <person name="Li G."/>
            <person name="Viehrig K."/>
            <person name="Ye F."/>
            <person name="Su P."/>
            <person name="Kiefer A.F."/>
            <person name="Nichols A."/>
            <person name="Cepeda A.J."/>
            <person name="Yan W."/>
            <person name="Fan B."/>
            <person name="Jiang Y."/>
            <person name="Adhikari A."/>
            <person name="Zheng C.-J."/>
            <person name="Schuster L."/>
            <person name="Cowan T.M."/>
            <person name="Smanski M.J."/>
            <person name="Chevrette M.G."/>
            <person name="De Carvalho L.P.S."/>
            <person name="Shen B."/>
        </authorList>
    </citation>
    <scope>NUCLEOTIDE SEQUENCE [LARGE SCALE GENOMIC DNA]</scope>
    <source>
        <strain evidence="7 8">NPDC049574</strain>
    </source>
</reference>
<dbReference type="Gene3D" id="2.130.10.10">
    <property type="entry name" value="YVTN repeat-like/Quinoprotein amine dehydrogenase"/>
    <property type="match status" value="3"/>
</dbReference>
<evidence type="ECO:0000313" key="7">
    <source>
        <dbReference type="EMBL" id="MEV4288291.1"/>
    </source>
</evidence>
<dbReference type="SMART" id="SM00320">
    <property type="entry name" value="WD40"/>
    <property type="match status" value="4"/>
</dbReference>
<keyword evidence="2" id="KW-0547">Nucleotide-binding</keyword>
<keyword evidence="8" id="KW-1185">Reference proteome</keyword>
<keyword evidence="3 7" id="KW-0418">Kinase</keyword>
<dbReference type="InterPro" id="IPR008271">
    <property type="entry name" value="Ser/Thr_kinase_AS"/>
</dbReference>